<reference evidence="1" key="1">
    <citation type="journal article" date="2015" name="Nature">
        <title>Complex archaea that bridge the gap between prokaryotes and eukaryotes.</title>
        <authorList>
            <person name="Spang A."/>
            <person name="Saw J.H."/>
            <person name="Jorgensen S.L."/>
            <person name="Zaremba-Niedzwiedzka K."/>
            <person name="Martijn J."/>
            <person name="Lind A.E."/>
            <person name="van Eijk R."/>
            <person name="Schleper C."/>
            <person name="Guy L."/>
            <person name="Ettema T.J."/>
        </authorList>
    </citation>
    <scope>NUCLEOTIDE SEQUENCE</scope>
</reference>
<sequence length="219" mass="24118">MSRRKSKKITAVRLCWPHPLLEIKPGMPPVAGGGCSTPAVDDYDIYIGFDRMNFTTRHLPWTPGVEVEYFVKDMTAPTDVATYRKLIDWTLEQMEGGARVHAGCIGGHGRTGMFFVALVAVATGRKDAIAYVREHYCKKACETSTQIDFLVKHFGVDSVKASKNAEFTKGGMWTQGGKNIFDTANWTSSDSLANGKAIVPLVSSVTIWGDSLCIEEEDF</sequence>
<evidence type="ECO:0008006" key="2">
    <source>
        <dbReference type="Google" id="ProtNLM"/>
    </source>
</evidence>
<dbReference type="SUPFAM" id="SSF52799">
    <property type="entry name" value="(Phosphotyrosine protein) phosphatases II"/>
    <property type="match status" value="1"/>
</dbReference>
<dbReference type="InterPro" id="IPR029021">
    <property type="entry name" value="Prot-tyrosine_phosphatase-like"/>
</dbReference>
<evidence type="ECO:0000313" key="1">
    <source>
        <dbReference type="EMBL" id="KKK89817.1"/>
    </source>
</evidence>
<gene>
    <name evidence="1" type="ORF">LCGC14_2729300</name>
</gene>
<dbReference type="EMBL" id="LAZR01049365">
    <property type="protein sequence ID" value="KKK89817.1"/>
    <property type="molecule type" value="Genomic_DNA"/>
</dbReference>
<organism evidence="1">
    <name type="scientific">marine sediment metagenome</name>
    <dbReference type="NCBI Taxonomy" id="412755"/>
    <lineage>
        <taxon>unclassified sequences</taxon>
        <taxon>metagenomes</taxon>
        <taxon>ecological metagenomes</taxon>
    </lineage>
</organism>
<dbReference type="Gene3D" id="3.90.190.10">
    <property type="entry name" value="Protein tyrosine phosphatase superfamily"/>
    <property type="match status" value="1"/>
</dbReference>
<accession>A0A0F8Z7S1</accession>
<proteinExistence type="predicted"/>
<dbReference type="PROSITE" id="PS51257">
    <property type="entry name" value="PROKAR_LIPOPROTEIN"/>
    <property type="match status" value="1"/>
</dbReference>
<comment type="caution">
    <text evidence="1">The sequence shown here is derived from an EMBL/GenBank/DDBJ whole genome shotgun (WGS) entry which is preliminary data.</text>
</comment>
<name>A0A0F8Z7S1_9ZZZZ</name>
<dbReference type="AlphaFoldDB" id="A0A0F8Z7S1"/>
<protein>
    <recommendedName>
        <fullName evidence="2">Tyrosine specific protein phosphatases domain-containing protein</fullName>
    </recommendedName>
</protein>